<sequence length="47" mass="5173">MLVSLHVPLNALTRGMICEAELRMMKPDAVLINTSRGVSLMRMRGCG</sequence>
<organism evidence="2 3">
    <name type="scientific">Maritimibacter alkaliphilus HTCC2654</name>
    <dbReference type="NCBI Taxonomy" id="314271"/>
    <lineage>
        <taxon>Bacteria</taxon>
        <taxon>Pseudomonadati</taxon>
        <taxon>Pseudomonadota</taxon>
        <taxon>Alphaproteobacteria</taxon>
        <taxon>Rhodobacterales</taxon>
        <taxon>Roseobacteraceae</taxon>
        <taxon>Maritimibacter</taxon>
    </lineage>
</organism>
<comment type="caution">
    <text evidence="2">The sequence shown here is derived from an EMBL/GenBank/DDBJ whole genome shotgun (WGS) entry which is preliminary data.</text>
</comment>
<evidence type="ECO:0000259" key="1">
    <source>
        <dbReference type="Pfam" id="PF02826"/>
    </source>
</evidence>
<feature type="domain" description="D-isomer specific 2-hydroxyacid dehydrogenase NAD-binding" evidence="1">
    <location>
        <begin position="2"/>
        <end position="38"/>
    </location>
</feature>
<dbReference type="SUPFAM" id="SSF51735">
    <property type="entry name" value="NAD(P)-binding Rossmann-fold domains"/>
    <property type="match status" value="1"/>
</dbReference>
<dbReference type="Proteomes" id="UP000002931">
    <property type="component" value="Unassembled WGS sequence"/>
</dbReference>
<protein>
    <submittedName>
        <fullName evidence="2">Formate dehydrogenase</fullName>
    </submittedName>
</protein>
<proteinExistence type="predicted"/>
<keyword evidence="3" id="KW-1185">Reference proteome</keyword>
<dbReference type="InterPro" id="IPR036291">
    <property type="entry name" value="NAD(P)-bd_dom_sf"/>
</dbReference>
<gene>
    <name evidence="2" type="ORF">RB2654_00415</name>
</gene>
<dbReference type="InterPro" id="IPR006140">
    <property type="entry name" value="D-isomer_DH_NAD-bd"/>
</dbReference>
<reference evidence="2 3" key="1">
    <citation type="journal article" date="2010" name="J. Bacteriol.">
        <title>Genome sequences of Pelagibaca bermudensis HTCC2601T and Maritimibacter alkaliphilus HTCC2654T, the type strains of two marine Roseobacter genera.</title>
        <authorList>
            <person name="Thrash J.C."/>
            <person name="Cho J.C."/>
            <person name="Ferriera S."/>
            <person name="Johnson J."/>
            <person name="Vergin K.L."/>
            <person name="Giovannoni S.J."/>
        </authorList>
    </citation>
    <scope>NUCLEOTIDE SEQUENCE [LARGE SCALE GENOMIC DNA]</scope>
    <source>
        <strain evidence="2 3">HTCC2654</strain>
    </source>
</reference>
<evidence type="ECO:0000313" key="2">
    <source>
        <dbReference type="EMBL" id="EAQ11803.1"/>
    </source>
</evidence>
<evidence type="ECO:0000313" key="3">
    <source>
        <dbReference type="Proteomes" id="UP000002931"/>
    </source>
</evidence>
<name>A3VIV9_9RHOB</name>
<dbReference type="STRING" id="314271.RB2654_00415"/>
<accession>A3VIV9</accession>
<dbReference type="GO" id="GO:0051287">
    <property type="term" value="F:NAD binding"/>
    <property type="evidence" value="ECO:0007669"/>
    <property type="project" value="InterPro"/>
</dbReference>
<dbReference type="HOGENOM" id="CLU_3169972_0_0_5"/>
<dbReference type="Pfam" id="PF02826">
    <property type="entry name" value="2-Hacid_dh_C"/>
    <property type="match status" value="1"/>
</dbReference>
<dbReference type="EMBL" id="AAMT01000012">
    <property type="protein sequence ID" value="EAQ11803.1"/>
    <property type="molecule type" value="Genomic_DNA"/>
</dbReference>
<dbReference type="AlphaFoldDB" id="A3VIV9"/>
<dbReference type="Gene3D" id="3.40.50.720">
    <property type="entry name" value="NAD(P)-binding Rossmann-like Domain"/>
    <property type="match status" value="1"/>
</dbReference>